<comment type="caution">
    <text evidence="1">The sequence shown here is derived from an EMBL/GenBank/DDBJ whole genome shotgun (WGS) entry which is preliminary data.</text>
</comment>
<protein>
    <submittedName>
        <fullName evidence="1">DUF885 domain-containing protein</fullName>
    </submittedName>
</protein>
<evidence type="ECO:0000313" key="2">
    <source>
        <dbReference type="Proteomes" id="UP000677244"/>
    </source>
</evidence>
<organism evidence="1 2">
    <name type="scientific">Niastella soli</name>
    <dbReference type="NCBI Taxonomy" id="2821487"/>
    <lineage>
        <taxon>Bacteria</taxon>
        <taxon>Pseudomonadati</taxon>
        <taxon>Bacteroidota</taxon>
        <taxon>Chitinophagia</taxon>
        <taxon>Chitinophagales</taxon>
        <taxon>Chitinophagaceae</taxon>
        <taxon>Niastella</taxon>
    </lineage>
</organism>
<dbReference type="EMBL" id="JAGHKO010000024">
    <property type="protein sequence ID" value="MBO9205272.1"/>
    <property type="molecule type" value="Genomic_DNA"/>
</dbReference>
<accession>A0ABS3Z657</accession>
<sequence>MKTTNDKKYLAVTLLLTLVIYSTARAQTVNTRLKKLFDSYYAESLHFDPILQTELGDHRFDDQVANNLTTAYRQEKYSFDRKYLKYLKDVDFQKLNTDDQISYGYLKEMLSTDLQGSTCHLEYIPFTQFISLPVDFGQLGQGNSAQPFTTPEQYLKWLKRAERFIPWMDTAKANMRKGINTGIVLPKALVLKIIPQLEALGNSDTASNVFFDPIRHFPASFTEHQKSTLKAKYAQIIAGKLLPSYREMAAFLKEEYLPKAQDHAGLNAIPEGPDMYRYYIRLYTSTDKSPEEFYQTGLKEVARITGEMEKVKTAFGFSGTLQEFFKFLRMDPQFMPFKTPEEVLQAYRNIYDKVKPHLSTLFDVTPKSQFEIRRVEAFREASANGPSYQSASFKDKRPGFFYVPVVDATRINTTFLGMEATFLHEAIPGHHYQLSLQDENTTLPAFRKFNNFKVFVEGWALYVETLGSQLGCYTSLAQKMGALNNDMQRALRLVVDVCLHTGKMNRQQAIDYLMNHESISEGDAMLSVERYMAFPAQALSYKTGQLEILRLKQLYEKQLGSRFNIIKFHHALITKGDMPLSVLDNYMARWAKEQNR</sequence>
<dbReference type="Pfam" id="PF05960">
    <property type="entry name" value="DUF885"/>
    <property type="match status" value="1"/>
</dbReference>
<dbReference type="InterPro" id="IPR010281">
    <property type="entry name" value="DUF885"/>
</dbReference>
<name>A0ABS3Z657_9BACT</name>
<dbReference type="PANTHER" id="PTHR33361">
    <property type="entry name" value="GLR0591 PROTEIN"/>
    <property type="match status" value="1"/>
</dbReference>
<dbReference type="PANTHER" id="PTHR33361:SF16">
    <property type="entry name" value="DUF885 DOMAIN-CONTAINING PROTEIN"/>
    <property type="match status" value="1"/>
</dbReference>
<reference evidence="1 2" key="1">
    <citation type="submission" date="2021-03" db="EMBL/GenBank/DDBJ databases">
        <title>Assistant Professor.</title>
        <authorList>
            <person name="Huq M.A."/>
        </authorList>
    </citation>
    <scope>NUCLEOTIDE SEQUENCE [LARGE SCALE GENOMIC DNA]</scope>
    <source>
        <strain evidence="1 2">MAH-29</strain>
    </source>
</reference>
<evidence type="ECO:0000313" key="1">
    <source>
        <dbReference type="EMBL" id="MBO9205272.1"/>
    </source>
</evidence>
<dbReference type="RefSeq" id="WP_209144687.1">
    <property type="nucleotide sequence ID" value="NZ_JAGHKO010000024.1"/>
</dbReference>
<keyword evidence="2" id="KW-1185">Reference proteome</keyword>
<dbReference type="Proteomes" id="UP000677244">
    <property type="component" value="Unassembled WGS sequence"/>
</dbReference>
<gene>
    <name evidence="1" type="ORF">J7I42_33600</name>
</gene>
<proteinExistence type="predicted"/>